<dbReference type="InterPro" id="IPR006015">
    <property type="entry name" value="Universal_stress_UspA"/>
</dbReference>
<comment type="subcellular location">
    <subcellularLocation>
        <location evidence="2">Cytoplasm</location>
    </subcellularLocation>
</comment>
<dbReference type="PANTHER" id="PTHR46268:SF6">
    <property type="entry name" value="UNIVERSAL STRESS PROTEIN UP12"/>
    <property type="match status" value="1"/>
</dbReference>
<keyword evidence="5" id="KW-1185">Reference proteome</keyword>
<dbReference type="EMBL" id="JANPWE010000004">
    <property type="protein sequence ID" value="MCR6545817.1"/>
    <property type="molecule type" value="Genomic_DNA"/>
</dbReference>
<accession>A0ABT1Y4L4</accession>
<dbReference type="RefSeq" id="WP_089611093.1">
    <property type="nucleotide sequence ID" value="NZ_CP022121.1"/>
</dbReference>
<dbReference type="InterPro" id="IPR006016">
    <property type="entry name" value="UspA"/>
</dbReference>
<protein>
    <recommendedName>
        <fullName evidence="2">Universal stress protein</fullName>
    </recommendedName>
</protein>
<dbReference type="Gene3D" id="3.40.50.620">
    <property type="entry name" value="HUPs"/>
    <property type="match status" value="1"/>
</dbReference>
<evidence type="ECO:0000256" key="1">
    <source>
        <dbReference type="ARBA" id="ARBA00008791"/>
    </source>
</evidence>
<dbReference type="InterPro" id="IPR014729">
    <property type="entry name" value="Rossmann-like_a/b/a_fold"/>
</dbReference>
<dbReference type="PRINTS" id="PR01438">
    <property type="entry name" value="UNVRSLSTRESS"/>
</dbReference>
<dbReference type="Pfam" id="PF00582">
    <property type="entry name" value="Usp"/>
    <property type="match status" value="1"/>
</dbReference>
<gene>
    <name evidence="4" type="ORF">NVS47_09895</name>
</gene>
<comment type="caution">
    <text evidence="4">The sequence shown here is derived from an EMBL/GenBank/DDBJ whole genome shotgun (WGS) entry which is preliminary data.</text>
</comment>
<evidence type="ECO:0000313" key="4">
    <source>
        <dbReference type="EMBL" id="MCR6545817.1"/>
    </source>
</evidence>
<keyword evidence="2" id="KW-0963">Cytoplasm</keyword>
<feature type="domain" description="UspA" evidence="3">
    <location>
        <begin position="1"/>
        <end position="148"/>
    </location>
</feature>
<dbReference type="SUPFAM" id="SSF52402">
    <property type="entry name" value="Adenine nucleotide alpha hydrolases-like"/>
    <property type="match status" value="1"/>
</dbReference>
<evidence type="ECO:0000313" key="5">
    <source>
        <dbReference type="Proteomes" id="UP001524944"/>
    </source>
</evidence>
<dbReference type="PANTHER" id="PTHR46268">
    <property type="entry name" value="STRESS RESPONSE PROTEIN NHAX"/>
    <property type="match status" value="1"/>
</dbReference>
<dbReference type="CDD" id="cd00293">
    <property type="entry name" value="USP-like"/>
    <property type="match status" value="1"/>
</dbReference>
<organism evidence="4 5">
    <name type="scientific">Dehalobacterium formicoaceticum</name>
    <dbReference type="NCBI Taxonomy" id="51515"/>
    <lineage>
        <taxon>Bacteria</taxon>
        <taxon>Bacillati</taxon>
        <taxon>Bacillota</taxon>
        <taxon>Clostridia</taxon>
        <taxon>Eubacteriales</taxon>
        <taxon>Peptococcaceae</taxon>
        <taxon>Dehalobacterium</taxon>
    </lineage>
</organism>
<evidence type="ECO:0000256" key="2">
    <source>
        <dbReference type="PIRNR" id="PIRNR006276"/>
    </source>
</evidence>
<dbReference type="Proteomes" id="UP001524944">
    <property type="component" value="Unassembled WGS sequence"/>
</dbReference>
<reference evidence="4 5" key="1">
    <citation type="submission" date="2022-08" db="EMBL/GenBank/DDBJ databases">
        <title>Proteogenomics of the novel Dehalobacterium formicoaceticum strain EZ94 highlights a key role of methyltransferases during anaerobic dichloromethane degradation.</title>
        <authorList>
            <person name="Wasmund K."/>
        </authorList>
    </citation>
    <scope>NUCLEOTIDE SEQUENCE [LARGE SCALE GENOMIC DNA]</scope>
    <source>
        <strain evidence="4 5">EZ94</strain>
    </source>
</reference>
<comment type="similarity">
    <text evidence="1 2">Belongs to the universal stress protein A family.</text>
</comment>
<sequence>MYQKILVATDGSEYSMRAADYALTIAEKSKAEVMIISVAQYLHEDVAYTELATAIKLKDSEKFIQRMREQAAKIVSQTARIFNERNIPVQAIVEVGNPADIICQKAEDLGIDLIVMGTRGNSGVTRFMLGSVSSKVVTHALCSVFVVR</sequence>
<name>A0ABT1Y4L4_9FIRM</name>
<dbReference type="PIRSF" id="PIRSF006276">
    <property type="entry name" value="UspA"/>
    <property type="match status" value="1"/>
</dbReference>
<evidence type="ECO:0000259" key="3">
    <source>
        <dbReference type="Pfam" id="PF00582"/>
    </source>
</evidence>
<proteinExistence type="inferred from homology"/>